<dbReference type="InParanoid" id="A0A5K4EXN2"/>
<evidence type="ECO:0000313" key="2">
    <source>
        <dbReference type="WBParaSite" id="Smp_169980.4"/>
    </source>
</evidence>
<reference evidence="2" key="1">
    <citation type="submission" date="2019-11" db="UniProtKB">
        <authorList>
            <consortium name="WormBaseParasite"/>
        </authorList>
    </citation>
    <scope>IDENTIFICATION</scope>
    <source>
        <strain evidence="2">Puerto Rican</strain>
    </source>
</reference>
<dbReference type="AlphaFoldDB" id="A0A5K4EXN2"/>
<accession>A0A5K4EXN2</accession>
<dbReference type="WBParaSite" id="Smp_169980.4">
    <property type="protein sequence ID" value="Smp_169980.4"/>
    <property type="gene ID" value="Smp_169980"/>
</dbReference>
<sequence length="108" mass="12699">MNSRWKRGDIVHPCSFEPCKPSDIMNKSIEVSVKHEYDQELKYETIYPNEVDPNVGVCNDSTVDSRHRRRRPNQPKKIRPSKKQFTIQRRQDIISIAGTELPATYENR</sequence>
<organism evidence="2">
    <name type="scientific">Schistosoma mansoni</name>
    <name type="common">Blood fluke</name>
    <dbReference type="NCBI Taxonomy" id="6183"/>
    <lineage>
        <taxon>Eukaryota</taxon>
        <taxon>Metazoa</taxon>
        <taxon>Spiralia</taxon>
        <taxon>Lophotrochozoa</taxon>
        <taxon>Platyhelminthes</taxon>
        <taxon>Trematoda</taxon>
        <taxon>Digenea</taxon>
        <taxon>Strigeidida</taxon>
        <taxon>Schistosomatoidea</taxon>
        <taxon>Schistosomatidae</taxon>
        <taxon>Schistosoma</taxon>
    </lineage>
</organism>
<evidence type="ECO:0000256" key="1">
    <source>
        <dbReference type="SAM" id="MobiDB-lite"/>
    </source>
</evidence>
<proteinExistence type="predicted"/>
<name>A0A5K4EXN2_SCHMA</name>
<dbReference type="STRING" id="6183.A0A5K4EXN2"/>
<feature type="region of interest" description="Disordered" evidence="1">
    <location>
        <begin position="56"/>
        <end position="86"/>
    </location>
</feature>
<feature type="compositionally biased region" description="Basic residues" evidence="1">
    <location>
        <begin position="66"/>
        <end position="82"/>
    </location>
</feature>
<protein>
    <submittedName>
        <fullName evidence="2">Endoribonuclease</fullName>
    </submittedName>
</protein>